<comment type="caution">
    <text evidence="2">The sequence shown here is derived from an EMBL/GenBank/DDBJ whole genome shotgun (WGS) entry which is preliminary data.</text>
</comment>
<feature type="compositionally biased region" description="Acidic residues" evidence="1">
    <location>
        <begin position="1"/>
        <end position="10"/>
    </location>
</feature>
<protein>
    <submittedName>
        <fullName evidence="2">Uncharacterized protein</fullName>
    </submittedName>
</protein>
<dbReference type="PANTHER" id="PTHR47718">
    <property type="entry name" value="OS01G0519700 PROTEIN"/>
    <property type="match status" value="1"/>
</dbReference>
<sequence length="203" mass="23536">MEEEFEENEAKEESQVGEASDGNGNQISMIHDENQQIKLVGHDQPPSVGMYYASIDIIFDVYLSYARQKDFSVAKKSTSKGNGNERKYQTISCDRGRKSYVESISKRINCPARLSTILKNEDQRLTNVFWVHPQSIAAYEEFCDVVSVVTYILYKVLEKLRGVQEYDKARKEFIALIYDSLSPTMFERNWHEFVVKYNLESNE</sequence>
<keyword evidence="3" id="KW-1185">Reference proteome</keyword>
<gene>
    <name evidence="2" type="ORF">GH714_011317</name>
</gene>
<dbReference type="Proteomes" id="UP000467840">
    <property type="component" value="Chromosome 18"/>
</dbReference>
<reference evidence="2 3" key="1">
    <citation type="journal article" date="2020" name="Mol. Plant">
        <title>The Chromosome-Based Rubber Tree Genome Provides New Insights into Spurge Genome Evolution and Rubber Biosynthesis.</title>
        <authorList>
            <person name="Liu J."/>
            <person name="Shi C."/>
            <person name="Shi C.C."/>
            <person name="Li W."/>
            <person name="Zhang Q.J."/>
            <person name="Zhang Y."/>
            <person name="Li K."/>
            <person name="Lu H.F."/>
            <person name="Shi C."/>
            <person name="Zhu S.T."/>
            <person name="Xiao Z.Y."/>
            <person name="Nan H."/>
            <person name="Yue Y."/>
            <person name="Zhu X.G."/>
            <person name="Wu Y."/>
            <person name="Hong X.N."/>
            <person name="Fan G.Y."/>
            <person name="Tong Y."/>
            <person name="Zhang D."/>
            <person name="Mao C.L."/>
            <person name="Liu Y.L."/>
            <person name="Hao S.J."/>
            <person name="Liu W.Q."/>
            <person name="Lv M.Q."/>
            <person name="Zhang H.B."/>
            <person name="Liu Y."/>
            <person name="Hu-Tang G.R."/>
            <person name="Wang J.P."/>
            <person name="Wang J.H."/>
            <person name="Sun Y.H."/>
            <person name="Ni S.B."/>
            <person name="Chen W.B."/>
            <person name="Zhang X.C."/>
            <person name="Jiao Y.N."/>
            <person name="Eichler E.E."/>
            <person name="Li G.H."/>
            <person name="Liu X."/>
            <person name="Gao L.Z."/>
        </authorList>
    </citation>
    <scope>NUCLEOTIDE SEQUENCE [LARGE SCALE GENOMIC DNA]</scope>
    <source>
        <strain evidence="3">cv. GT1</strain>
        <tissue evidence="2">Leaf</tissue>
    </source>
</reference>
<proteinExistence type="predicted"/>
<dbReference type="EMBL" id="JAAGAX010000012">
    <property type="protein sequence ID" value="KAF2296890.1"/>
    <property type="molecule type" value="Genomic_DNA"/>
</dbReference>
<evidence type="ECO:0000256" key="1">
    <source>
        <dbReference type="SAM" id="MobiDB-lite"/>
    </source>
</evidence>
<feature type="region of interest" description="Disordered" evidence="1">
    <location>
        <begin position="1"/>
        <end position="27"/>
    </location>
</feature>
<dbReference type="AlphaFoldDB" id="A0A6A6L644"/>
<dbReference type="PANTHER" id="PTHR47718:SF13">
    <property type="entry name" value="OS09G0290500 PROTEIN"/>
    <property type="match status" value="1"/>
</dbReference>
<accession>A0A6A6L644</accession>
<organism evidence="2 3">
    <name type="scientific">Hevea brasiliensis</name>
    <name type="common">Para rubber tree</name>
    <name type="synonym">Siphonia brasiliensis</name>
    <dbReference type="NCBI Taxonomy" id="3981"/>
    <lineage>
        <taxon>Eukaryota</taxon>
        <taxon>Viridiplantae</taxon>
        <taxon>Streptophyta</taxon>
        <taxon>Embryophyta</taxon>
        <taxon>Tracheophyta</taxon>
        <taxon>Spermatophyta</taxon>
        <taxon>Magnoliopsida</taxon>
        <taxon>eudicotyledons</taxon>
        <taxon>Gunneridae</taxon>
        <taxon>Pentapetalae</taxon>
        <taxon>rosids</taxon>
        <taxon>fabids</taxon>
        <taxon>Malpighiales</taxon>
        <taxon>Euphorbiaceae</taxon>
        <taxon>Crotonoideae</taxon>
        <taxon>Micrandreae</taxon>
        <taxon>Hevea</taxon>
    </lineage>
</organism>
<evidence type="ECO:0000313" key="2">
    <source>
        <dbReference type="EMBL" id="KAF2296890.1"/>
    </source>
</evidence>
<evidence type="ECO:0000313" key="3">
    <source>
        <dbReference type="Proteomes" id="UP000467840"/>
    </source>
</evidence>
<name>A0A6A6L644_HEVBR</name>